<evidence type="ECO:0000313" key="1">
    <source>
        <dbReference type="EMBL" id="SSC12353.1"/>
    </source>
</evidence>
<name>A0A7Z7LF74_9BACT</name>
<protein>
    <submittedName>
        <fullName evidence="1">Uncharacterized protein</fullName>
    </submittedName>
</protein>
<reference evidence="1 2" key="1">
    <citation type="submission" date="2017-01" db="EMBL/GenBank/DDBJ databases">
        <authorList>
            <person name="Erauso G."/>
        </authorList>
    </citation>
    <scope>NUCLEOTIDE SEQUENCE [LARGE SCALE GENOMIC DNA]</scope>
    <source>
        <strain evidence="1">MESINF1</strain>
    </source>
</reference>
<gene>
    <name evidence="1" type="ORF">MESINF_0904</name>
</gene>
<accession>A0A7Z7LF74</accession>
<dbReference type="RefSeq" id="WP_169698699.1">
    <property type="nucleotide sequence ID" value="NZ_LS974202.1"/>
</dbReference>
<dbReference type="AlphaFoldDB" id="A0A7Z7LF74"/>
<keyword evidence="2" id="KW-1185">Reference proteome</keyword>
<dbReference type="EMBL" id="LS974202">
    <property type="protein sequence ID" value="SSC12353.1"/>
    <property type="molecule type" value="Genomic_DNA"/>
</dbReference>
<evidence type="ECO:0000313" key="2">
    <source>
        <dbReference type="Proteomes" id="UP000250796"/>
    </source>
</evidence>
<dbReference type="Proteomes" id="UP000250796">
    <property type="component" value="Chromosome MESINF"/>
</dbReference>
<organism evidence="1 2">
    <name type="scientific">Mesotoga infera</name>
    <dbReference type="NCBI Taxonomy" id="1236046"/>
    <lineage>
        <taxon>Bacteria</taxon>
        <taxon>Thermotogati</taxon>
        <taxon>Thermotogota</taxon>
        <taxon>Thermotogae</taxon>
        <taxon>Kosmotogales</taxon>
        <taxon>Kosmotogaceae</taxon>
        <taxon>Mesotoga</taxon>
    </lineage>
</organism>
<proteinExistence type="predicted"/>
<dbReference type="KEGG" id="minf:MESINF_0904"/>
<sequence length="204" mass="22663">MKIFLSFLFFLITTISFAYVPDVLPPMEDPMLMTVWGESQEIDTVNYFCSNLFIARDYVPGATLEQMKMGASFGKAKESEGDIFYHFYTPGTQYRTLIVIAGGGSERHLGDISRVVEMAAEIKKENGLVMIIDIDVDDSGDDSIKAEFARRLIPFTDAVIFAGSSRENYASALYEGSPIVLKLSVVVDLLIVFERDFGGGRCCD</sequence>